<sequence>MYESRFIFCERRVMQSVAGLCVRCADLLKIRWKQYDTQHMKSSDNNMSDFHLKGKPERRTDKKKLCTNELSVDGHTKY</sequence>
<reference evidence="2 3" key="1">
    <citation type="submission" date="2017-07" db="EMBL/GenBank/DDBJ databases">
        <authorList>
            <person name="Talla V."/>
            <person name="Backstrom N."/>
        </authorList>
    </citation>
    <scope>NUCLEOTIDE SEQUENCE [LARGE SCALE GENOMIC DNA]</scope>
</reference>
<dbReference type="EMBL" id="FZQP02000226">
    <property type="protein sequence ID" value="VVC87947.1"/>
    <property type="molecule type" value="Genomic_DNA"/>
</dbReference>
<evidence type="ECO:0000313" key="2">
    <source>
        <dbReference type="EMBL" id="VVC87947.1"/>
    </source>
</evidence>
<gene>
    <name evidence="2" type="ORF">LSINAPIS_LOCUS1440</name>
</gene>
<feature type="compositionally biased region" description="Basic and acidic residues" evidence="1">
    <location>
        <begin position="50"/>
        <end position="78"/>
    </location>
</feature>
<dbReference type="Proteomes" id="UP000324832">
    <property type="component" value="Unassembled WGS sequence"/>
</dbReference>
<protein>
    <submittedName>
        <fullName evidence="2">Uncharacterized protein</fullName>
    </submittedName>
</protein>
<accession>A0A5E4PPC6</accession>
<feature type="region of interest" description="Disordered" evidence="1">
    <location>
        <begin position="46"/>
        <end position="78"/>
    </location>
</feature>
<evidence type="ECO:0000256" key="1">
    <source>
        <dbReference type="SAM" id="MobiDB-lite"/>
    </source>
</evidence>
<proteinExistence type="predicted"/>
<organism evidence="2 3">
    <name type="scientific">Leptidea sinapis</name>
    <dbReference type="NCBI Taxonomy" id="189913"/>
    <lineage>
        <taxon>Eukaryota</taxon>
        <taxon>Metazoa</taxon>
        <taxon>Ecdysozoa</taxon>
        <taxon>Arthropoda</taxon>
        <taxon>Hexapoda</taxon>
        <taxon>Insecta</taxon>
        <taxon>Pterygota</taxon>
        <taxon>Neoptera</taxon>
        <taxon>Endopterygota</taxon>
        <taxon>Lepidoptera</taxon>
        <taxon>Glossata</taxon>
        <taxon>Ditrysia</taxon>
        <taxon>Papilionoidea</taxon>
        <taxon>Pieridae</taxon>
        <taxon>Dismorphiinae</taxon>
        <taxon>Leptidea</taxon>
    </lineage>
</organism>
<keyword evidence="3" id="KW-1185">Reference proteome</keyword>
<dbReference type="AlphaFoldDB" id="A0A5E4PPC6"/>
<evidence type="ECO:0000313" key="3">
    <source>
        <dbReference type="Proteomes" id="UP000324832"/>
    </source>
</evidence>
<name>A0A5E4PPC6_9NEOP</name>